<gene>
    <name evidence="1" type="ORF">TL16_g10974</name>
</gene>
<name>A0A9W7BH59_9STRA</name>
<dbReference type="AlphaFoldDB" id="A0A9W7BH59"/>
<sequence length="364" mass="41888">MSDLVDEAKSIKKAKEERLAEEAMSAELERLAFYHEARNRLDLVISELVENAENAGPELDEEETTPFEEHENFDRVIAEIESKEQIFLDHFTFEEQSKFDLVMAELVLNQHTDTVVEDADPLPELSFEEHEICVCVIAEKDSKAQLARNQYRLRMNQTRYPEPTPENLHKDISMEGMPELEDCDDECDIEPVEGDNEQGEDIEPEEEDIKPLKCPLFCQYKYKGTPKRKCCNVHIKHPHLKTCKNYERDDESELEIDDEKMPFKEVDDEEVQDHDEIVEEDESQGDAGADIATKYLDDDTLIGGFESLEVNEEDDGDGEGIEDHLINITIWHSNGNETVEADRVAELEKDCIMDLALARSTKEM</sequence>
<proteinExistence type="predicted"/>
<comment type="caution">
    <text evidence="1">The sequence shown here is derived from an EMBL/GenBank/DDBJ whole genome shotgun (WGS) entry which is preliminary data.</text>
</comment>
<organism evidence="1 2">
    <name type="scientific">Triparma laevis f. inornata</name>
    <dbReference type="NCBI Taxonomy" id="1714386"/>
    <lineage>
        <taxon>Eukaryota</taxon>
        <taxon>Sar</taxon>
        <taxon>Stramenopiles</taxon>
        <taxon>Ochrophyta</taxon>
        <taxon>Bolidophyceae</taxon>
        <taxon>Parmales</taxon>
        <taxon>Triparmaceae</taxon>
        <taxon>Triparma</taxon>
    </lineage>
</organism>
<protein>
    <submittedName>
        <fullName evidence="1">Uncharacterized protein</fullName>
    </submittedName>
</protein>
<reference evidence="2" key="1">
    <citation type="journal article" date="2023" name="Commun. Biol.">
        <title>Genome analysis of Parmales, the sister group of diatoms, reveals the evolutionary specialization of diatoms from phago-mixotrophs to photoautotrophs.</title>
        <authorList>
            <person name="Ban H."/>
            <person name="Sato S."/>
            <person name="Yoshikawa S."/>
            <person name="Yamada K."/>
            <person name="Nakamura Y."/>
            <person name="Ichinomiya M."/>
            <person name="Sato N."/>
            <person name="Blanc-Mathieu R."/>
            <person name="Endo H."/>
            <person name="Kuwata A."/>
            <person name="Ogata H."/>
        </authorList>
    </citation>
    <scope>NUCLEOTIDE SEQUENCE [LARGE SCALE GENOMIC DNA]</scope>
</reference>
<accession>A0A9W7BH59</accession>
<evidence type="ECO:0000313" key="1">
    <source>
        <dbReference type="EMBL" id="GMH87825.1"/>
    </source>
</evidence>
<dbReference type="Proteomes" id="UP001162640">
    <property type="component" value="Unassembled WGS sequence"/>
</dbReference>
<evidence type="ECO:0000313" key="2">
    <source>
        <dbReference type="Proteomes" id="UP001162640"/>
    </source>
</evidence>
<dbReference type="EMBL" id="BLQM01000401">
    <property type="protein sequence ID" value="GMH87825.1"/>
    <property type="molecule type" value="Genomic_DNA"/>
</dbReference>